<dbReference type="HOGENOM" id="CLU_104988_0_0_5"/>
<dbReference type="RefSeq" id="WP_012453760.1">
    <property type="nucleotide sequence ID" value="NC_010725.1"/>
</dbReference>
<sequence>MEPLSCFADDRNKTWCIHCGGTLVSLKTNRDHVPTKKLLRTPYPNNLPVVEICAACNESFSLDEQYAVAFLSAVLSGSVDPQAQLHPAAAGILLKNEKLRVRIDKSRTSFRTISGETRHRWAPERERIDRVIVKNARGHAFYELGEPLLVPPKSVWLCPLVAMKPNERIDFEVSGDGAALWPEVGSRMLQRAVAGLDLEGPWVVVQKDIYRYSVMEDDGIRVRSVVFDYLATEVEWDA</sequence>
<dbReference type="Proteomes" id="UP000007136">
    <property type="component" value="Chromosome"/>
</dbReference>
<dbReference type="KEGG" id="mpo:Mpop_1851"/>
<proteinExistence type="predicted"/>
<dbReference type="eggNOG" id="ENOG5031UX4">
    <property type="taxonomic scope" value="Bacteria"/>
</dbReference>
<dbReference type="STRING" id="441620.Mpop_1851"/>
<evidence type="ECO:0000313" key="1">
    <source>
        <dbReference type="EMBL" id="ACB80014.1"/>
    </source>
</evidence>
<gene>
    <name evidence="1" type="ordered locus">Mpop_1851</name>
</gene>
<dbReference type="AlphaFoldDB" id="B1ZJA9"/>
<accession>B1ZJA9</accession>
<protein>
    <recommendedName>
        <fullName evidence="3">HNH endonuclease 5 domain-containing protein</fullName>
    </recommendedName>
</protein>
<reference evidence="1" key="1">
    <citation type="submission" date="2008-04" db="EMBL/GenBank/DDBJ databases">
        <title>Complete sequence of chromosome of Methylobacterium populi BJ001.</title>
        <authorList>
            <consortium name="US DOE Joint Genome Institute"/>
            <person name="Copeland A."/>
            <person name="Lucas S."/>
            <person name="Lapidus A."/>
            <person name="Glavina del Rio T."/>
            <person name="Dalin E."/>
            <person name="Tice H."/>
            <person name="Bruce D."/>
            <person name="Goodwin L."/>
            <person name="Pitluck S."/>
            <person name="Chertkov O."/>
            <person name="Brettin T."/>
            <person name="Detter J.C."/>
            <person name="Han C."/>
            <person name="Kuske C.R."/>
            <person name="Schmutz J."/>
            <person name="Larimer F."/>
            <person name="Land M."/>
            <person name="Hauser L."/>
            <person name="Kyrpides N."/>
            <person name="Mikhailova N."/>
            <person name="Marx C."/>
            <person name="Richardson P."/>
        </authorList>
    </citation>
    <scope>NUCLEOTIDE SEQUENCE [LARGE SCALE GENOMIC DNA]</scope>
    <source>
        <strain evidence="1">BJ001</strain>
    </source>
</reference>
<organism evidence="1 2">
    <name type="scientific">Methylorubrum populi (strain ATCC BAA-705 / NCIMB 13946 / BJ001)</name>
    <name type="common">Methylobacterium populi</name>
    <dbReference type="NCBI Taxonomy" id="441620"/>
    <lineage>
        <taxon>Bacteria</taxon>
        <taxon>Pseudomonadati</taxon>
        <taxon>Pseudomonadota</taxon>
        <taxon>Alphaproteobacteria</taxon>
        <taxon>Hyphomicrobiales</taxon>
        <taxon>Methylobacteriaceae</taxon>
        <taxon>Methylorubrum</taxon>
    </lineage>
</organism>
<dbReference type="EMBL" id="CP001029">
    <property type="protein sequence ID" value="ACB80014.1"/>
    <property type="molecule type" value="Genomic_DNA"/>
</dbReference>
<evidence type="ECO:0000313" key="2">
    <source>
        <dbReference type="Proteomes" id="UP000007136"/>
    </source>
</evidence>
<name>B1ZJA9_METPB</name>
<evidence type="ECO:0008006" key="3">
    <source>
        <dbReference type="Google" id="ProtNLM"/>
    </source>
</evidence>